<dbReference type="Proteomes" id="UP001152562">
    <property type="component" value="Unassembled WGS sequence"/>
</dbReference>
<keyword evidence="2" id="KW-1185">Reference proteome</keyword>
<organism evidence="1 2">
    <name type="scientific">Pieris brassicae</name>
    <name type="common">White butterfly</name>
    <name type="synonym">Large white butterfly</name>
    <dbReference type="NCBI Taxonomy" id="7116"/>
    <lineage>
        <taxon>Eukaryota</taxon>
        <taxon>Metazoa</taxon>
        <taxon>Ecdysozoa</taxon>
        <taxon>Arthropoda</taxon>
        <taxon>Hexapoda</taxon>
        <taxon>Insecta</taxon>
        <taxon>Pterygota</taxon>
        <taxon>Neoptera</taxon>
        <taxon>Endopterygota</taxon>
        <taxon>Lepidoptera</taxon>
        <taxon>Glossata</taxon>
        <taxon>Ditrysia</taxon>
        <taxon>Papilionoidea</taxon>
        <taxon>Pieridae</taxon>
        <taxon>Pierinae</taxon>
        <taxon>Pieris</taxon>
    </lineage>
</organism>
<proteinExistence type="predicted"/>
<name>A0A9P0SWE4_PIEBR</name>
<reference evidence="1" key="1">
    <citation type="submission" date="2022-05" db="EMBL/GenBank/DDBJ databases">
        <authorList>
            <person name="Okamura Y."/>
        </authorList>
    </citation>
    <scope>NUCLEOTIDE SEQUENCE</scope>
</reference>
<evidence type="ECO:0000313" key="2">
    <source>
        <dbReference type="Proteomes" id="UP001152562"/>
    </source>
</evidence>
<dbReference type="AlphaFoldDB" id="A0A9P0SWE4"/>
<sequence length="88" mass="10027">MGGVQFPHLTKIAKELWQWSETRNIMIFASYNTSADNSVADAESQRVHPDIEWSYAFQKIVHHFGYPEVDIFASRSNCKCSVVTSDSD</sequence>
<dbReference type="EMBL" id="CALOZG010000002">
    <property type="protein sequence ID" value="CAH3957833.1"/>
    <property type="molecule type" value="Genomic_DNA"/>
</dbReference>
<comment type="caution">
    <text evidence="1">The sequence shown here is derived from an EMBL/GenBank/DDBJ whole genome shotgun (WGS) entry which is preliminary data.</text>
</comment>
<accession>A0A9P0SWE4</accession>
<evidence type="ECO:0000313" key="1">
    <source>
        <dbReference type="EMBL" id="CAH3957833.1"/>
    </source>
</evidence>
<gene>
    <name evidence="1" type="ORF">PIBRA_LOCUS1547</name>
</gene>
<protein>
    <submittedName>
        <fullName evidence="1">Uncharacterized protein</fullName>
    </submittedName>
</protein>